<dbReference type="GeneID" id="5002777"/>
<evidence type="ECO:0008006" key="5">
    <source>
        <dbReference type="Google" id="ProtNLM"/>
    </source>
</evidence>
<dbReference type="GO" id="GO:0090173">
    <property type="term" value="P:regulation of synaptonemal complex assembly"/>
    <property type="evidence" value="ECO:0007669"/>
    <property type="project" value="InterPro"/>
</dbReference>
<feature type="region of interest" description="Disordered" evidence="2">
    <location>
        <begin position="87"/>
        <end position="122"/>
    </location>
</feature>
<dbReference type="InterPro" id="IPR039057">
    <property type="entry name" value="Spo22/ZIP4"/>
</dbReference>
<dbReference type="PANTHER" id="PTHR40375:SF2">
    <property type="entry name" value="SPORULATION-SPECIFIC PROTEIN 22"/>
    <property type="match status" value="1"/>
</dbReference>
<dbReference type="PANTHER" id="PTHR40375">
    <property type="entry name" value="SPORULATION-SPECIFIC PROTEIN 22"/>
    <property type="match status" value="1"/>
</dbReference>
<feature type="compositionally biased region" description="Basic and acidic residues" evidence="2">
    <location>
        <begin position="46"/>
        <end position="58"/>
    </location>
</feature>
<dbReference type="OrthoDB" id="65716at2759"/>
<dbReference type="KEGG" id="olu:OSTLU_93057"/>
<dbReference type="AlphaFoldDB" id="A4S0I9"/>
<protein>
    <recommendedName>
        <fullName evidence="5">Protein ZIP4 homolog</fullName>
    </recommendedName>
</protein>
<dbReference type="STRING" id="436017.A4S0I9"/>
<evidence type="ECO:0000256" key="1">
    <source>
        <dbReference type="SAM" id="Coils"/>
    </source>
</evidence>
<name>A4S0I9_OSTLU</name>
<dbReference type="Proteomes" id="UP000001568">
    <property type="component" value="Chromosome 7"/>
</dbReference>
<keyword evidence="4" id="KW-1185">Reference proteome</keyword>
<feature type="region of interest" description="Disordered" evidence="2">
    <location>
        <begin position="1"/>
        <end position="74"/>
    </location>
</feature>
<gene>
    <name evidence="3" type="ORF">OSTLU_93057</name>
</gene>
<feature type="compositionally biased region" description="Polar residues" evidence="2">
    <location>
        <begin position="35"/>
        <end position="44"/>
    </location>
</feature>
<evidence type="ECO:0000313" key="3">
    <source>
        <dbReference type="EMBL" id="ABO97275.1"/>
    </source>
</evidence>
<dbReference type="SUPFAM" id="SSF48452">
    <property type="entry name" value="TPR-like"/>
    <property type="match status" value="1"/>
</dbReference>
<keyword evidence="1" id="KW-0175">Coiled coil</keyword>
<reference evidence="3 4" key="1">
    <citation type="journal article" date="2007" name="Proc. Natl. Acad. Sci. U.S.A.">
        <title>The tiny eukaryote Ostreococcus provides genomic insights into the paradox of plankton speciation.</title>
        <authorList>
            <person name="Palenik B."/>
            <person name="Grimwood J."/>
            <person name="Aerts A."/>
            <person name="Rouze P."/>
            <person name="Salamov A."/>
            <person name="Putnam N."/>
            <person name="Dupont C."/>
            <person name="Jorgensen R."/>
            <person name="Derelle E."/>
            <person name="Rombauts S."/>
            <person name="Zhou K."/>
            <person name="Otillar R."/>
            <person name="Merchant S.S."/>
            <person name="Podell S."/>
            <person name="Gaasterland T."/>
            <person name="Napoli C."/>
            <person name="Gendler K."/>
            <person name="Manuell A."/>
            <person name="Tai V."/>
            <person name="Vallon O."/>
            <person name="Piganeau G."/>
            <person name="Jancek S."/>
            <person name="Heijde M."/>
            <person name="Jabbari K."/>
            <person name="Bowler C."/>
            <person name="Lohr M."/>
            <person name="Robbens S."/>
            <person name="Werner G."/>
            <person name="Dubchak I."/>
            <person name="Pazour G.J."/>
            <person name="Ren Q."/>
            <person name="Paulsen I."/>
            <person name="Delwiche C."/>
            <person name="Schmutz J."/>
            <person name="Rokhsar D."/>
            <person name="Van de Peer Y."/>
            <person name="Moreau H."/>
            <person name="Grigoriev I.V."/>
        </authorList>
    </citation>
    <scope>NUCLEOTIDE SEQUENCE [LARGE SCALE GENOMIC DNA]</scope>
    <source>
        <strain evidence="3 4">CCE9901</strain>
    </source>
</reference>
<dbReference type="HOGENOM" id="CLU_280523_0_0_1"/>
<sequence>MPGFQSPFKRTDTDTSDPPRADDAPASTASPAASKSETTHSGSDSGPKRKRDETRTAPRDATPTGARKGAEALMDISLSEVSIGAGLERRESDGAGAEDGGVSETTKTRGAARSETPERDAMDDVWTTFHDSLKRAELAKRISSEDEMTNTVSEVRRVSERLRDLWSTNATKASDLARHMSQRCWNFAIEKTALETTAESGIVKKEMIGPLLDLRYFACELLDAALGFADGFAVSAGAPEISSLAVGISNHLTLAKLLHDAGEFKAAEEQFVIGESYGNSFLNRNGEFDAETMLQTIEAATSRAKNCFYLGNVAGARDFFQDAKSLSESEKNKGNETMCVTTLISAKINLAENFVVSEKLQSADDEAVFDRKVGFLVKELIAAYYDLFTITPNSWSTSSHQDNAAHFDLDEKLVCEDHRLVRADGLYIRILHNLARLFIHGRRYNEALKVLDKMKIIKSYAKKCENSDNVLARDLQALTESFLMDNMLIEAFSGSGEISKACSILENVLNDENSVVNVLHTCCVNLAKSECGAGAVASCIAPLAKRLSGCPKARRQEMITDIFEALLDTTLTVDEQVANDVLSYMDRLLTDTDSFKEIGFSRDGQSRAYAIIWNAASDMYMQNKYSLARKLFGMTLPLSSQRKSKTVSNAAVPVIRLQVMCDLENGDIEQAKESLRSLLADKTATDVSTTLLNVKFQLISDDVSGLGESIRTFAKAGESDALLYVAGELDGSKHHATAADAFRSLYDMILNNMGTDNMMKQETFIFCSYLRHVKMAKMGDFDSKTFSESAELFSEFMKRASNLNLLTDVRQARYLADFSWNTGLDAYEKSSETEAAYQFMFLCALVISKLNKIPEGLDADDRAEYGYRQAVALLLSIASLTSYNPATDVGDEQSRKEREAKNIARSKGAMANLHSLLKNAEEERYEELRKVASVLEYEIACAQRDVALQGKIIEILSTKTLDDEASINTLLMIADRGAAMRTSDLVTVSRAYEAVGKAMKKYLIQDVALIARLMRKQIQLASRVYKSKDDVIHSLYDSAEEFLALHPSYPPVEAQWLLSTCFNRAVRHERSMRTKEAIDWLKQTQKLISALEEILPDAVETYSSIINDNLAVLTVELDAA</sequence>
<dbReference type="RefSeq" id="XP_001418982.1">
    <property type="nucleotide sequence ID" value="XM_001418945.1"/>
</dbReference>
<feature type="compositionally biased region" description="Low complexity" evidence="2">
    <location>
        <begin position="24"/>
        <end position="34"/>
    </location>
</feature>
<organism evidence="3 4">
    <name type="scientific">Ostreococcus lucimarinus (strain CCE9901)</name>
    <dbReference type="NCBI Taxonomy" id="436017"/>
    <lineage>
        <taxon>Eukaryota</taxon>
        <taxon>Viridiplantae</taxon>
        <taxon>Chlorophyta</taxon>
        <taxon>Mamiellophyceae</taxon>
        <taxon>Mamiellales</taxon>
        <taxon>Bathycoccaceae</taxon>
        <taxon>Ostreococcus</taxon>
    </lineage>
</organism>
<dbReference type="OMA" id="NEHPSMG"/>
<dbReference type="InterPro" id="IPR011990">
    <property type="entry name" value="TPR-like_helical_dom_sf"/>
</dbReference>
<feature type="compositionally biased region" description="Basic and acidic residues" evidence="2">
    <location>
        <begin position="9"/>
        <end position="23"/>
    </location>
</feature>
<accession>A4S0I9</accession>
<feature type="coiled-coil region" evidence="1">
    <location>
        <begin position="903"/>
        <end position="945"/>
    </location>
</feature>
<proteinExistence type="predicted"/>
<dbReference type="Gramene" id="ABO97275">
    <property type="protein sequence ID" value="ABO97275"/>
    <property type="gene ID" value="OSTLU_93057"/>
</dbReference>
<evidence type="ECO:0000256" key="2">
    <source>
        <dbReference type="SAM" id="MobiDB-lite"/>
    </source>
</evidence>
<dbReference type="EMBL" id="CP000587">
    <property type="protein sequence ID" value="ABO97275.1"/>
    <property type="molecule type" value="Genomic_DNA"/>
</dbReference>
<evidence type="ECO:0000313" key="4">
    <source>
        <dbReference type="Proteomes" id="UP000001568"/>
    </source>
</evidence>